<comment type="caution">
    <text evidence="1">The sequence shown here is derived from an EMBL/GenBank/DDBJ whole genome shotgun (WGS) entry which is preliminary data.</text>
</comment>
<name>A0ACC1TQ03_9AGAR</name>
<dbReference type="EMBL" id="MU795406">
    <property type="protein sequence ID" value="KAJ3806580.1"/>
    <property type="molecule type" value="Genomic_DNA"/>
</dbReference>
<reference evidence="1" key="1">
    <citation type="submission" date="2022-09" db="EMBL/GenBank/DDBJ databases">
        <title>A Global Phylogenomic Analysis of the Shiitake Genus Lentinula.</title>
        <authorList>
            <consortium name="DOE Joint Genome Institute"/>
            <person name="Sierra-Patev S."/>
            <person name="Min B."/>
            <person name="Naranjo-Ortiz M."/>
            <person name="Looney B."/>
            <person name="Konkel Z."/>
            <person name="Slot J.C."/>
            <person name="Sakamoto Y."/>
            <person name="Steenwyk J.L."/>
            <person name="Rokas A."/>
            <person name="Carro J."/>
            <person name="Camarero S."/>
            <person name="Ferreira P."/>
            <person name="Molpeceres G."/>
            <person name="Ruiz-Duenas F.J."/>
            <person name="Serrano A."/>
            <person name="Henrissat B."/>
            <person name="Drula E."/>
            <person name="Hughes K.W."/>
            <person name="Mata J.L."/>
            <person name="Ishikawa N.K."/>
            <person name="Vargas-Isla R."/>
            <person name="Ushijima S."/>
            <person name="Smith C.A."/>
            <person name="Ahrendt S."/>
            <person name="Andreopoulos W."/>
            <person name="He G."/>
            <person name="Labutti K."/>
            <person name="Lipzen A."/>
            <person name="Ng V."/>
            <person name="Riley R."/>
            <person name="Sandor L."/>
            <person name="Barry K."/>
            <person name="Martinez A.T."/>
            <person name="Xiao Y."/>
            <person name="Gibbons J.G."/>
            <person name="Terashima K."/>
            <person name="Grigoriev I.V."/>
            <person name="Hibbett D.S."/>
        </authorList>
    </citation>
    <scope>NUCLEOTIDE SEQUENCE</scope>
    <source>
        <strain evidence="1">TMI1499</strain>
    </source>
</reference>
<dbReference type="Proteomes" id="UP001163835">
    <property type="component" value="Unassembled WGS sequence"/>
</dbReference>
<gene>
    <name evidence="1" type="ORF">F5876DRAFT_68845</name>
</gene>
<proteinExistence type="predicted"/>
<protein>
    <submittedName>
        <fullName evidence="1">Uncharacterized protein</fullName>
    </submittedName>
</protein>
<organism evidence="1 2">
    <name type="scientific">Lentinula aff. lateritia</name>
    <dbReference type="NCBI Taxonomy" id="2804960"/>
    <lineage>
        <taxon>Eukaryota</taxon>
        <taxon>Fungi</taxon>
        <taxon>Dikarya</taxon>
        <taxon>Basidiomycota</taxon>
        <taxon>Agaricomycotina</taxon>
        <taxon>Agaricomycetes</taxon>
        <taxon>Agaricomycetidae</taxon>
        <taxon>Agaricales</taxon>
        <taxon>Marasmiineae</taxon>
        <taxon>Omphalotaceae</taxon>
        <taxon>Lentinula</taxon>
    </lineage>
</organism>
<evidence type="ECO:0000313" key="1">
    <source>
        <dbReference type="EMBL" id="KAJ3806580.1"/>
    </source>
</evidence>
<keyword evidence="2" id="KW-1185">Reference proteome</keyword>
<evidence type="ECO:0000313" key="2">
    <source>
        <dbReference type="Proteomes" id="UP001163835"/>
    </source>
</evidence>
<sequence>MCTRALRAVVVFNFEYPLLALLRDEGQELGPNQQLEGQLENLKQSILVPLASTPQIKYSDRVQHDETSREIQDDPDPTVRMSISAPAGLESLRCGTELRRRYSVLTDLISPARHTQLARIEGNLKVFGRDSHSSDVPDSDTKAQEHLRPLSRSTAARPPKNRQTKATSTCLPSRQSLTIFQLAPNAEHRVEITALRQIPAIATTIICGTRWSIWDLLVVKPGGRLSQLYTISFPVMIWWSYLAGSTGSCLVSSFRRLFPSTSQLFQNRESRSFTATSEVQFDCFTDALYSTFGLQSGAIASTIPLSTSSAWNALYHSGSHKRFREDSAIKNLKPPISPALHAVPFSVHLHTKEKGHGFDALELATQFRIQTSYAYGTFDPLESMKILTWT</sequence>
<accession>A0ACC1TQ03</accession>